<dbReference type="InterPro" id="IPR020051">
    <property type="entry name" value="SagB-type_dehydrogenase"/>
</dbReference>
<feature type="domain" description="Cyanobactin oxidase ThcOx second" evidence="3">
    <location>
        <begin position="123"/>
        <end position="232"/>
    </location>
</feature>
<dbReference type="SUPFAM" id="SSF55469">
    <property type="entry name" value="FMN-dependent nitroreductase-like"/>
    <property type="match status" value="1"/>
</dbReference>
<dbReference type="KEGG" id="sbh:SBI_02227"/>
<dbReference type="PANTHER" id="PTHR43745">
    <property type="entry name" value="NITROREDUCTASE MJ1384-RELATED"/>
    <property type="match status" value="1"/>
</dbReference>
<gene>
    <name evidence="4" type="ordered locus">SBI_02227</name>
</gene>
<dbReference type="Proteomes" id="UP000000377">
    <property type="component" value="Chromosome"/>
</dbReference>
<dbReference type="Pfam" id="PF00881">
    <property type="entry name" value="Nitroreductase"/>
    <property type="match status" value="1"/>
</dbReference>
<evidence type="ECO:0000259" key="2">
    <source>
        <dbReference type="Pfam" id="PF00881"/>
    </source>
</evidence>
<dbReference type="STRING" id="749414.SBI_02227"/>
<dbReference type="AlphaFoldDB" id="D7BUW9"/>
<evidence type="ECO:0000313" key="4">
    <source>
        <dbReference type="EMBL" id="ADI05348.1"/>
    </source>
</evidence>
<dbReference type="PATRIC" id="fig|749414.3.peg.2302"/>
<dbReference type="InterPro" id="IPR054488">
    <property type="entry name" value="ThcOx_dom2"/>
</dbReference>
<feature type="region of interest" description="Disordered" evidence="1">
    <location>
        <begin position="243"/>
        <end position="264"/>
    </location>
</feature>
<keyword evidence="5" id="KW-1185">Reference proteome</keyword>
<dbReference type="RefSeq" id="WP_014174827.1">
    <property type="nucleotide sequence ID" value="NC_016582.1"/>
</dbReference>
<dbReference type="InterPro" id="IPR052544">
    <property type="entry name" value="Bacteriocin_Proc_Enz"/>
</dbReference>
<dbReference type="HOGENOM" id="CLU_044684_0_0_11"/>
<dbReference type="Pfam" id="PF22767">
    <property type="entry name" value="ThcOx"/>
    <property type="match status" value="1"/>
</dbReference>
<feature type="domain" description="Nitroreductase" evidence="2">
    <location>
        <begin position="285"/>
        <end position="474"/>
    </location>
</feature>
<reference evidence="4 5" key="1">
    <citation type="journal article" date="2010" name="J. Bacteriol.">
        <title>Genome sequence of the milbemycin-producing bacterium Streptomyces bingchenggensis.</title>
        <authorList>
            <person name="Wang X.J."/>
            <person name="Yan Y.J."/>
            <person name="Zhang B."/>
            <person name="An J."/>
            <person name="Wang J.J."/>
            <person name="Tian J."/>
            <person name="Jiang L."/>
            <person name="Chen Y.H."/>
            <person name="Huang S.X."/>
            <person name="Yin M."/>
            <person name="Zhang J."/>
            <person name="Gao A.L."/>
            <person name="Liu C.X."/>
            <person name="Zhu Z.X."/>
            <person name="Xiang W.S."/>
        </authorList>
    </citation>
    <scope>NUCLEOTIDE SEQUENCE [LARGE SCALE GENOMIC DNA]</scope>
    <source>
        <strain evidence="4 5">BCW-1</strain>
    </source>
</reference>
<dbReference type="eggNOG" id="COG0778">
    <property type="taxonomic scope" value="Bacteria"/>
</dbReference>
<dbReference type="Gene3D" id="3.40.109.10">
    <property type="entry name" value="NADH Oxidase"/>
    <property type="match status" value="1"/>
</dbReference>
<protein>
    <submittedName>
        <fullName evidence="4">Uncharacterized protein</fullName>
    </submittedName>
</protein>
<dbReference type="InterPro" id="IPR029479">
    <property type="entry name" value="Nitroreductase"/>
</dbReference>
<evidence type="ECO:0000259" key="3">
    <source>
        <dbReference type="Pfam" id="PF22767"/>
    </source>
</evidence>
<name>D7BUW9_STRBB</name>
<proteinExistence type="predicted"/>
<dbReference type="GO" id="GO:0016491">
    <property type="term" value="F:oxidoreductase activity"/>
    <property type="evidence" value="ECO:0007669"/>
    <property type="project" value="InterPro"/>
</dbReference>
<dbReference type="EMBL" id="CP002047">
    <property type="protein sequence ID" value="ADI05348.1"/>
    <property type="molecule type" value="Genomic_DNA"/>
</dbReference>
<sequence>MSPLLLSLYPGTALHDHQGLLTVRHRWGRTPLGPHTPPLAEALHTLAAGPTAIDEMADRINARAESCGLPPEPQLALFHHCLDRLGHTLQRHATHGSRPLATAVPLAPEAAPRPGPVPDTPLTLDRAAHLRPVDGQLALESPRSRFRVRVEDPRTATPLALLARPASRAELGRHCHELPEGALTALLTLLHSTGFLHPVGDAGRDAGRADTADLPSGWSFHELLAYDGARAGPRDRLYGPVFPLRDTEPPPPPVPRPATGRTIPLRRPDLDRAAREDRTFTDVLESRASRRTYGERPLTRDQLGELLYRAARVRTVLAARPEDDRPYAVTSRPYPSAGSAYELELYAAVHRCQGLDRGLYHYNPLGHALTALPGAPGAVDGLLREASAATGAAPPPDVHLTLVSRIKRLSWKYAAHSYALTLKNTGVLLQTLSLVATAMGLSGCAVGGGDSETPVRAFGLAAHTEIPVGAFLLGSAAADGPNYATPPASTRRR</sequence>
<evidence type="ECO:0000313" key="5">
    <source>
        <dbReference type="Proteomes" id="UP000000377"/>
    </source>
</evidence>
<dbReference type="CDD" id="cd02142">
    <property type="entry name" value="McbC_SagB-like_oxidoreductase"/>
    <property type="match status" value="1"/>
</dbReference>
<dbReference type="PANTHER" id="PTHR43745:SF2">
    <property type="entry name" value="NITROREDUCTASE MJ1384-RELATED"/>
    <property type="match status" value="1"/>
</dbReference>
<dbReference type="NCBIfam" id="TIGR03605">
    <property type="entry name" value="antibiot_sagB"/>
    <property type="match status" value="1"/>
</dbReference>
<organism evidence="4 5">
    <name type="scientific">Streptomyces bingchenggensis (strain BCW-1)</name>
    <dbReference type="NCBI Taxonomy" id="749414"/>
    <lineage>
        <taxon>Bacteria</taxon>
        <taxon>Bacillati</taxon>
        <taxon>Actinomycetota</taxon>
        <taxon>Actinomycetes</taxon>
        <taxon>Kitasatosporales</taxon>
        <taxon>Streptomycetaceae</taxon>
        <taxon>Streptomyces</taxon>
    </lineage>
</organism>
<dbReference type="InterPro" id="IPR000415">
    <property type="entry name" value="Nitroreductase-like"/>
</dbReference>
<evidence type="ECO:0000256" key="1">
    <source>
        <dbReference type="SAM" id="MobiDB-lite"/>
    </source>
</evidence>
<accession>D7BUW9</accession>